<evidence type="ECO:0000256" key="2">
    <source>
        <dbReference type="SAM" id="SignalP"/>
    </source>
</evidence>
<proteinExistence type="predicted"/>
<protein>
    <submittedName>
        <fullName evidence="4">Rho GTPase-activating protein 7-like</fullName>
    </submittedName>
</protein>
<feature type="signal peptide" evidence="2">
    <location>
        <begin position="1"/>
        <end position="22"/>
    </location>
</feature>
<sequence>MTASAVAACMAPLLLRPPLLVGECELEDEFDGSGDSSAQLLAVANAANNTQDIKSLSVFHTMLLRHAAMVICPCDSKSTEASTSLSVDELGIVDSGSLPSTSRAAEVTDYTRHPSVASSTLVELTTRLDFFKKRRSQLMEQLHNLDLNYGSTNSQDFVYKPSSPSWS</sequence>
<feature type="chain" id="PRO_5018691825" evidence="2">
    <location>
        <begin position="23"/>
        <end position="167"/>
    </location>
</feature>
<feature type="coiled-coil region" evidence="1">
    <location>
        <begin position="121"/>
        <end position="148"/>
    </location>
</feature>
<dbReference type="Proteomes" id="UP000087171">
    <property type="component" value="Chromosome Ca2"/>
</dbReference>
<keyword evidence="2" id="KW-0732">Signal</keyword>
<keyword evidence="1" id="KW-0175">Coiled coil</keyword>
<dbReference type="PANTHER" id="PTHR46265:SF2">
    <property type="entry name" value="RHO GTPASE-ACTIVATING PROTEIN 7"/>
    <property type="match status" value="1"/>
</dbReference>
<dbReference type="InterPro" id="IPR052799">
    <property type="entry name" value="Rho_GAP_Regulators"/>
</dbReference>
<organism evidence="3 4">
    <name type="scientific">Cicer arietinum</name>
    <name type="common">Chickpea</name>
    <name type="synonym">Garbanzo</name>
    <dbReference type="NCBI Taxonomy" id="3827"/>
    <lineage>
        <taxon>Eukaryota</taxon>
        <taxon>Viridiplantae</taxon>
        <taxon>Streptophyta</taxon>
        <taxon>Embryophyta</taxon>
        <taxon>Tracheophyta</taxon>
        <taxon>Spermatophyta</taxon>
        <taxon>Magnoliopsida</taxon>
        <taxon>eudicotyledons</taxon>
        <taxon>Gunneridae</taxon>
        <taxon>Pentapetalae</taxon>
        <taxon>rosids</taxon>
        <taxon>fabids</taxon>
        <taxon>Fabales</taxon>
        <taxon>Fabaceae</taxon>
        <taxon>Papilionoideae</taxon>
        <taxon>50 kb inversion clade</taxon>
        <taxon>NPAAA clade</taxon>
        <taxon>Hologalegina</taxon>
        <taxon>IRL clade</taxon>
        <taxon>Cicereae</taxon>
        <taxon>Cicer</taxon>
    </lineage>
</organism>
<gene>
    <name evidence="4" type="primary">LOC113785509</name>
</gene>
<keyword evidence="3" id="KW-1185">Reference proteome</keyword>
<evidence type="ECO:0000256" key="1">
    <source>
        <dbReference type="SAM" id="Coils"/>
    </source>
</evidence>
<evidence type="ECO:0000313" key="3">
    <source>
        <dbReference type="Proteomes" id="UP000087171"/>
    </source>
</evidence>
<dbReference type="PANTHER" id="PTHR46265">
    <property type="entry name" value="RHO GTPASE-ACTIVATING PROTEIN 7"/>
    <property type="match status" value="1"/>
</dbReference>
<name>A0A3Q7XMA3_CICAR</name>
<dbReference type="RefSeq" id="XP_027187923.1">
    <property type="nucleotide sequence ID" value="XM_027332122.1"/>
</dbReference>
<evidence type="ECO:0000313" key="4">
    <source>
        <dbReference type="RefSeq" id="XP_027187923.1"/>
    </source>
</evidence>
<dbReference type="OrthoDB" id="2157866at2759"/>
<reference evidence="4" key="2">
    <citation type="submission" date="2025-08" db="UniProtKB">
        <authorList>
            <consortium name="RefSeq"/>
        </authorList>
    </citation>
    <scope>IDENTIFICATION</scope>
    <source>
        <tissue evidence="4">Etiolated seedlings</tissue>
    </source>
</reference>
<reference evidence="3" key="1">
    <citation type="journal article" date="2013" name="Nat. Biotechnol.">
        <title>Draft genome sequence of chickpea (Cicer arietinum) provides a resource for trait improvement.</title>
        <authorList>
            <person name="Varshney R.K."/>
            <person name="Song C."/>
            <person name="Saxena R.K."/>
            <person name="Azam S."/>
            <person name="Yu S."/>
            <person name="Sharpe A.G."/>
            <person name="Cannon S."/>
            <person name="Baek J."/>
            <person name="Rosen B.D."/>
            <person name="Tar'an B."/>
            <person name="Millan T."/>
            <person name="Zhang X."/>
            <person name="Ramsay L.D."/>
            <person name="Iwata A."/>
            <person name="Wang Y."/>
            <person name="Nelson W."/>
            <person name="Farmer A.D."/>
            <person name="Gaur P.M."/>
            <person name="Soderlund C."/>
            <person name="Penmetsa R.V."/>
            <person name="Xu C."/>
            <person name="Bharti A.K."/>
            <person name="He W."/>
            <person name="Winter P."/>
            <person name="Zhao S."/>
            <person name="Hane J.K."/>
            <person name="Carrasquilla-Garcia N."/>
            <person name="Condie J.A."/>
            <person name="Upadhyaya H.D."/>
            <person name="Luo M.C."/>
            <person name="Thudi M."/>
            <person name="Gowda C.L."/>
            <person name="Singh N.P."/>
            <person name="Lichtenzveig J."/>
            <person name="Gali K.K."/>
            <person name="Rubio J."/>
            <person name="Nadarajan N."/>
            <person name="Dolezel J."/>
            <person name="Bansal K.C."/>
            <person name="Xu X."/>
            <person name="Edwards D."/>
            <person name="Zhang G."/>
            <person name="Kahl G."/>
            <person name="Gil J."/>
            <person name="Singh K.B."/>
            <person name="Datta S.K."/>
            <person name="Jackson S.A."/>
            <person name="Wang J."/>
            <person name="Cook D.R."/>
        </authorList>
    </citation>
    <scope>NUCLEOTIDE SEQUENCE [LARGE SCALE GENOMIC DNA]</scope>
    <source>
        <strain evidence="3">cv. CDC Frontier</strain>
    </source>
</reference>
<dbReference type="AlphaFoldDB" id="A0A3Q7XMA3"/>
<dbReference type="STRING" id="3827.A0A3Q7XMA3"/>
<accession>A0A3Q7XMA3</accession>